<sequence>MTTEYEASDTDVPAPRHPKGRADLFALAEKLRRRQETLYTLGSPNDPWMAEADFRSKHAYWIADIFERFDIRSRVHVRRVHYRLVSQEPPILQVDGTPYVNSFDCFNRLCDAIRDARYLDLISTDVVIDRRNPEPVINRSDDDDTAAEIEIIGGSVERRDFGPSYAPPDVNLPEVLFSQEPSIGQPYHLEIWIEKSSMDEVLLPLSQEFRVNVARFIGEVSATACKDLVERAIASGKPVRIGYISDFDPAGLSMPIAAAVKIDWFAKKSDVDLDIRLEPLALTEAQCLQYQLPRTPIKKTENRAAGFEARYGSGATELDALEATHPGVLREILVEFIDRYYDHDLDEEVEHAVEQYRDELDGARSEIEQQFSEQLRSLNEDRERIAAAFELINDPAAADYRRAVAEAWRIYNEALERGRPEIAEMEHRLIMQAESVLARMKAALDESVPDAELFDWPEPAEGDEDDDALYASTRDYVEQVDVYRAHRGNDEEVGLAADRIVPKTCQFCGESFNGANPKKVYCSKACTNKSFKNLLRARGDAGPSQAKKQHDGGSGAAS</sequence>
<dbReference type="EMBL" id="CP088100">
    <property type="protein sequence ID" value="UFW83188.1"/>
    <property type="molecule type" value="Genomic_DNA"/>
</dbReference>
<proteinExistence type="predicted"/>
<dbReference type="Proteomes" id="UP001430990">
    <property type="component" value="Chromosome"/>
</dbReference>
<evidence type="ECO:0000256" key="1">
    <source>
        <dbReference type="SAM" id="Coils"/>
    </source>
</evidence>
<keyword evidence="4" id="KW-1185">Reference proteome</keyword>
<gene>
    <name evidence="3" type="ORF">BjapCC829_24755</name>
</gene>
<accession>A0ABY3QBM5</accession>
<evidence type="ECO:0000313" key="4">
    <source>
        <dbReference type="Proteomes" id="UP001430990"/>
    </source>
</evidence>
<evidence type="ECO:0000256" key="2">
    <source>
        <dbReference type="SAM" id="MobiDB-lite"/>
    </source>
</evidence>
<keyword evidence="1" id="KW-0175">Coiled coil</keyword>
<feature type="region of interest" description="Disordered" evidence="2">
    <location>
        <begin position="537"/>
        <end position="558"/>
    </location>
</feature>
<dbReference type="RefSeq" id="WP_231142060.1">
    <property type="nucleotide sequence ID" value="NZ_CP088100.1"/>
</dbReference>
<organism evidence="3 4">
    <name type="scientific">Bradyrhizobium barranii</name>
    <dbReference type="NCBI Taxonomy" id="2992140"/>
    <lineage>
        <taxon>Bacteria</taxon>
        <taxon>Pseudomonadati</taxon>
        <taxon>Pseudomonadota</taxon>
        <taxon>Alphaproteobacteria</taxon>
        <taxon>Hyphomicrobiales</taxon>
        <taxon>Nitrobacteraceae</taxon>
        <taxon>Bradyrhizobium</taxon>
    </lineage>
</organism>
<reference evidence="3" key="1">
    <citation type="submission" date="2021-11" db="EMBL/GenBank/DDBJ databases">
        <title>Australian commercial rhizobial inoculants.</title>
        <authorList>
            <person name="Kohlmeier M.G."/>
            <person name="O'Hara G.W."/>
            <person name="Colombi E."/>
            <person name="Ramsay J.P."/>
            <person name="Terpolilli J."/>
        </authorList>
    </citation>
    <scope>NUCLEOTIDE SEQUENCE</scope>
    <source>
        <strain evidence="3">CC829</strain>
    </source>
</reference>
<protein>
    <submittedName>
        <fullName evidence="3">Uncharacterized protein</fullName>
    </submittedName>
</protein>
<name>A0ABY3QBM5_9BRAD</name>
<evidence type="ECO:0000313" key="3">
    <source>
        <dbReference type="EMBL" id="UFW83188.1"/>
    </source>
</evidence>
<feature type="coiled-coil region" evidence="1">
    <location>
        <begin position="346"/>
        <end position="373"/>
    </location>
</feature>